<sequence>MTIDSFVLPRGIYTPIPTYFKKDYSLDLETQVEHTKFLHNAGINGLVVAGSMGESTHLTREERLSLFRTLRQAVPDPNFKIIAGAPSGPVEEIREEMRLAREAGADFSILLVPGYFGPNLISQEGIIEYFELVSKDSPLPIIIYNYPGNCNGVDIKPETFEVLGKLPAIVAVKLTHFNLATYTLLGQNTDLIETYNFRPFTGLGQVLIPSLSVGVFGAIDGLSGMFPKSMLKILELYDAGELQKAQKIQYLVTKVDEMVTALNVVGVKYSLNKLYGYGETLTGRPPLSKPANLEVWKKYEIEFNELAKLEKSL</sequence>
<organism evidence="4 5">
    <name type="scientific">Komagataella pastoris</name>
    <name type="common">Yeast</name>
    <name type="synonym">Pichia pastoris</name>
    <dbReference type="NCBI Taxonomy" id="4922"/>
    <lineage>
        <taxon>Eukaryota</taxon>
        <taxon>Fungi</taxon>
        <taxon>Dikarya</taxon>
        <taxon>Ascomycota</taxon>
        <taxon>Saccharomycotina</taxon>
        <taxon>Pichiomycetes</taxon>
        <taxon>Pichiales</taxon>
        <taxon>Pichiaceae</taxon>
        <taxon>Komagataella</taxon>
    </lineage>
</organism>
<feature type="active site" description="Schiff-base intermediate with substrate" evidence="2">
    <location>
        <position position="173"/>
    </location>
</feature>
<keyword evidence="1" id="KW-0456">Lyase</keyword>
<dbReference type="OrthoDB" id="191315at2759"/>
<evidence type="ECO:0000313" key="5">
    <source>
        <dbReference type="Proteomes" id="UP000094565"/>
    </source>
</evidence>
<dbReference type="InterPro" id="IPR002220">
    <property type="entry name" value="DapA-like"/>
</dbReference>
<reference evidence="4 5" key="1">
    <citation type="submission" date="2016-02" db="EMBL/GenBank/DDBJ databases">
        <title>Comparative genomic and transcriptomic foundation for Pichia pastoris.</title>
        <authorList>
            <person name="Love K.R."/>
            <person name="Shah K.A."/>
            <person name="Whittaker C.A."/>
            <person name="Wu J."/>
            <person name="Bartlett M.C."/>
            <person name="Ma D."/>
            <person name="Leeson R.L."/>
            <person name="Priest M."/>
            <person name="Young S.K."/>
            <person name="Love J.C."/>
        </authorList>
    </citation>
    <scope>NUCLEOTIDE SEQUENCE [LARGE SCALE GENOMIC DNA]</scope>
    <source>
        <strain evidence="4 5">ATCC 28485</strain>
    </source>
</reference>
<protein>
    <submittedName>
        <fullName evidence="4">BA75_01180T0</fullName>
    </submittedName>
</protein>
<dbReference type="PIRSF" id="PIRSF001365">
    <property type="entry name" value="DHDPS"/>
    <property type="match status" value="1"/>
</dbReference>
<dbReference type="Gene3D" id="3.20.20.70">
    <property type="entry name" value="Aldolase class I"/>
    <property type="match status" value="1"/>
</dbReference>
<dbReference type="InterPro" id="IPR013785">
    <property type="entry name" value="Aldolase_TIM"/>
</dbReference>
<dbReference type="SUPFAM" id="SSF51569">
    <property type="entry name" value="Aldolase"/>
    <property type="match status" value="1"/>
</dbReference>
<evidence type="ECO:0000256" key="1">
    <source>
        <dbReference type="PIRNR" id="PIRNR001365"/>
    </source>
</evidence>
<dbReference type="PRINTS" id="PR00146">
    <property type="entry name" value="DHPICSNTHASE"/>
</dbReference>
<dbReference type="AlphaFoldDB" id="A0A1B2J9B4"/>
<dbReference type="Pfam" id="PF00701">
    <property type="entry name" value="DHDPS"/>
    <property type="match status" value="1"/>
</dbReference>
<dbReference type="PANTHER" id="PTHR12128:SF68">
    <property type="entry name" value="DIHYDRODIPICOLINATE SYNTHETASE"/>
    <property type="match status" value="1"/>
</dbReference>
<gene>
    <name evidence="4" type="ORF">ATY40_BA7501180</name>
</gene>
<dbReference type="GO" id="GO:0008840">
    <property type="term" value="F:4-hydroxy-tetrahydrodipicolinate synthase activity"/>
    <property type="evidence" value="ECO:0007669"/>
    <property type="project" value="TreeGrafter"/>
</dbReference>
<evidence type="ECO:0000313" key="4">
    <source>
        <dbReference type="EMBL" id="ANZ74634.1"/>
    </source>
</evidence>
<dbReference type="PANTHER" id="PTHR12128">
    <property type="entry name" value="DIHYDRODIPICOLINATE SYNTHASE"/>
    <property type="match status" value="1"/>
</dbReference>
<proteinExistence type="inferred from homology"/>
<name>A0A1B2J9B4_PICPA</name>
<comment type="similarity">
    <text evidence="1">Belongs to the DapA family.</text>
</comment>
<dbReference type="SMART" id="SM01130">
    <property type="entry name" value="DHDPS"/>
    <property type="match status" value="1"/>
</dbReference>
<dbReference type="Proteomes" id="UP000094565">
    <property type="component" value="Chromosome 1"/>
</dbReference>
<dbReference type="EMBL" id="CP014584">
    <property type="protein sequence ID" value="ANZ74634.1"/>
    <property type="molecule type" value="Genomic_DNA"/>
</dbReference>
<evidence type="ECO:0000256" key="2">
    <source>
        <dbReference type="PIRSR" id="PIRSR001365-1"/>
    </source>
</evidence>
<dbReference type="CDD" id="cd00408">
    <property type="entry name" value="DHDPS-like"/>
    <property type="match status" value="1"/>
</dbReference>
<accession>A0A1B2J9B4</accession>
<keyword evidence="5" id="KW-1185">Reference proteome</keyword>
<feature type="active site" description="Proton donor/acceptor" evidence="2">
    <location>
        <position position="144"/>
    </location>
</feature>
<feature type="binding site" evidence="3">
    <location>
        <position position="219"/>
    </location>
    <ligand>
        <name>pyruvate</name>
        <dbReference type="ChEBI" id="CHEBI:15361"/>
    </ligand>
</feature>
<evidence type="ECO:0000256" key="3">
    <source>
        <dbReference type="PIRSR" id="PIRSR001365-2"/>
    </source>
</evidence>